<dbReference type="PROSITE" id="PS50102">
    <property type="entry name" value="RRM"/>
    <property type="match status" value="1"/>
</dbReference>
<dbReference type="Proteomes" id="UP000761534">
    <property type="component" value="Unassembled WGS sequence"/>
</dbReference>
<sequence length="181" mass="20201">MVSRREERSGTPGAGGVPLSEEEYAQMIQQQQAAYAKPRAAKPAGAATTVARDEKQRQVTVKRAGGGKTWEDPSLLEWDPSHFRLFVGNLSPEVTDDMLETAFGRFGSMSKVKAVMDPKTGKNKGYGFVAFSDPEDYFRAFKEVNGKYIGNHPVQLKKANTEIKPTSVNKKKNKRHHPYKR</sequence>
<keyword evidence="1 2" id="KW-0694">RNA-binding</keyword>
<dbReference type="OrthoDB" id="1749473at2759"/>
<evidence type="ECO:0000256" key="3">
    <source>
        <dbReference type="SAM" id="MobiDB-lite"/>
    </source>
</evidence>
<dbReference type="InterPro" id="IPR035979">
    <property type="entry name" value="RBD_domain_sf"/>
</dbReference>
<gene>
    <name evidence="5" type="ORF">TRICI_006315</name>
</gene>
<dbReference type="PANTHER" id="PTHR47640">
    <property type="entry name" value="TRNA SELENOCYSTEINE 1-ASSOCIATED PROTEIN 1-RELATED-RELATED"/>
    <property type="match status" value="1"/>
</dbReference>
<evidence type="ECO:0000256" key="2">
    <source>
        <dbReference type="PROSITE-ProRule" id="PRU00176"/>
    </source>
</evidence>
<dbReference type="EMBL" id="SWFS01000517">
    <property type="protein sequence ID" value="KAA8899658.1"/>
    <property type="molecule type" value="Genomic_DNA"/>
</dbReference>
<feature type="region of interest" description="Disordered" evidence="3">
    <location>
        <begin position="1"/>
        <end position="66"/>
    </location>
</feature>
<name>A0A642UIK4_9ASCO</name>
<organism evidence="5 6">
    <name type="scientific">Trichomonascus ciferrii</name>
    <dbReference type="NCBI Taxonomy" id="44093"/>
    <lineage>
        <taxon>Eukaryota</taxon>
        <taxon>Fungi</taxon>
        <taxon>Dikarya</taxon>
        <taxon>Ascomycota</taxon>
        <taxon>Saccharomycotina</taxon>
        <taxon>Dipodascomycetes</taxon>
        <taxon>Dipodascales</taxon>
        <taxon>Trichomonascaceae</taxon>
        <taxon>Trichomonascus</taxon>
        <taxon>Trichomonascus ciferrii complex</taxon>
    </lineage>
</organism>
<dbReference type="SUPFAM" id="SSF54928">
    <property type="entry name" value="RNA-binding domain, RBD"/>
    <property type="match status" value="1"/>
</dbReference>
<feature type="region of interest" description="Disordered" evidence="3">
    <location>
        <begin position="158"/>
        <end position="181"/>
    </location>
</feature>
<dbReference type="AlphaFoldDB" id="A0A642UIK4"/>
<dbReference type="Gene3D" id="3.30.70.330">
    <property type="match status" value="1"/>
</dbReference>
<dbReference type="GO" id="GO:0003729">
    <property type="term" value="F:mRNA binding"/>
    <property type="evidence" value="ECO:0007669"/>
    <property type="project" value="InterPro"/>
</dbReference>
<proteinExistence type="predicted"/>
<dbReference type="SMART" id="SM00360">
    <property type="entry name" value="RRM"/>
    <property type="match status" value="1"/>
</dbReference>
<evidence type="ECO:0000313" key="5">
    <source>
        <dbReference type="EMBL" id="KAA8899658.1"/>
    </source>
</evidence>
<dbReference type="VEuPathDB" id="FungiDB:TRICI_006315"/>
<comment type="caution">
    <text evidence="5">The sequence shown here is derived from an EMBL/GenBank/DDBJ whole genome shotgun (WGS) entry which is preliminary data.</text>
</comment>
<keyword evidence="6" id="KW-1185">Reference proteome</keyword>
<dbReference type="InterPro" id="IPR012677">
    <property type="entry name" value="Nucleotide-bd_a/b_plait_sf"/>
</dbReference>
<feature type="domain" description="RRM" evidence="4">
    <location>
        <begin position="83"/>
        <end position="161"/>
    </location>
</feature>
<evidence type="ECO:0000259" key="4">
    <source>
        <dbReference type="PROSITE" id="PS50102"/>
    </source>
</evidence>
<evidence type="ECO:0000256" key="1">
    <source>
        <dbReference type="ARBA" id="ARBA00022884"/>
    </source>
</evidence>
<reference evidence="5" key="1">
    <citation type="journal article" date="2019" name="G3 (Bethesda)">
        <title>Genome Assemblies of Two Rare Opportunistic Yeast Pathogens: Diutina rugosa (syn. Candida rugosa) and Trichomonascus ciferrii (syn. Candida ciferrii).</title>
        <authorList>
            <person name="Mixao V."/>
            <person name="Saus E."/>
            <person name="Hansen A.P."/>
            <person name="Lass-Florl C."/>
            <person name="Gabaldon T."/>
        </authorList>
    </citation>
    <scope>NUCLEOTIDE SEQUENCE</scope>
    <source>
        <strain evidence="5">CBS 4856</strain>
    </source>
</reference>
<dbReference type="InterPro" id="IPR050825">
    <property type="entry name" value="RBM42_RBP45_47-like"/>
</dbReference>
<protein>
    <recommendedName>
        <fullName evidence="4">RRM domain-containing protein</fullName>
    </recommendedName>
</protein>
<evidence type="ECO:0000313" key="6">
    <source>
        <dbReference type="Proteomes" id="UP000761534"/>
    </source>
</evidence>
<feature type="compositionally biased region" description="Low complexity" evidence="3">
    <location>
        <begin position="25"/>
        <end position="50"/>
    </location>
</feature>
<dbReference type="Pfam" id="PF00076">
    <property type="entry name" value="RRM_1"/>
    <property type="match status" value="1"/>
</dbReference>
<feature type="compositionally biased region" description="Basic residues" evidence="3">
    <location>
        <begin position="169"/>
        <end position="181"/>
    </location>
</feature>
<dbReference type="PANTHER" id="PTHR47640:SF11">
    <property type="entry name" value="RNA-BINDING PROTEIN 42"/>
    <property type="match status" value="1"/>
</dbReference>
<dbReference type="InterPro" id="IPR000504">
    <property type="entry name" value="RRM_dom"/>
</dbReference>
<accession>A0A642UIK4</accession>